<accession>A0A6A6J8D6</accession>
<dbReference type="Pfam" id="PF13410">
    <property type="entry name" value="GST_C_2"/>
    <property type="match status" value="1"/>
</dbReference>
<dbReference type="GO" id="GO:0005737">
    <property type="term" value="C:cytoplasm"/>
    <property type="evidence" value="ECO:0007669"/>
    <property type="project" value="InterPro"/>
</dbReference>
<dbReference type="PANTHER" id="PTHR43968">
    <property type="match status" value="1"/>
</dbReference>
<dbReference type="InterPro" id="IPR040079">
    <property type="entry name" value="Glutathione_S-Trfase"/>
</dbReference>
<dbReference type="PANTHER" id="PTHR43968:SF13">
    <property type="entry name" value="GLUTATHIONE TRANSFERASE OMEGA-1"/>
    <property type="match status" value="1"/>
</dbReference>
<dbReference type="Proteomes" id="UP000800097">
    <property type="component" value="Unassembled WGS sequence"/>
</dbReference>
<organism evidence="4 5">
    <name type="scientific">Westerdykella ornata</name>
    <dbReference type="NCBI Taxonomy" id="318751"/>
    <lineage>
        <taxon>Eukaryota</taxon>
        <taxon>Fungi</taxon>
        <taxon>Dikarya</taxon>
        <taxon>Ascomycota</taxon>
        <taxon>Pezizomycotina</taxon>
        <taxon>Dothideomycetes</taxon>
        <taxon>Pleosporomycetidae</taxon>
        <taxon>Pleosporales</taxon>
        <taxon>Sporormiaceae</taxon>
        <taxon>Westerdykella</taxon>
    </lineage>
</organism>
<dbReference type="RefSeq" id="XP_033649962.1">
    <property type="nucleotide sequence ID" value="XM_033799230.1"/>
</dbReference>
<dbReference type="PROSITE" id="PS50404">
    <property type="entry name" value="GST_NTER"/>
    <property type="match status" value="1"/>
</dbReference>
<sequence>MSNNHPDANIHPEATGPAKATAKAHFAPCDLQFYSGWFCPFAQRVWIALEEKGIQYQYIEVNPYHKPKSLLDLNPRGLVPTLKWKDKPVYESSVLIQFLEEAYPHHSPKLMPEDPYLRWKVRVWTDFITTRIVPGFVRFLGAQDEKLLEEQREEFLGHLKEIAKAMDPEGPFFLGRDFGAVDVMLAPWAMRFWAFDHFKKGGLGVPDKGKGGEDEEVWERWRKWVEAVKERRSVKETMSEREHYLPVYQRYADDKAQSQLAKALRAGKAVP</sequence>
<feature type="domain" description="GST N-terminal" evidence="2">
    <location>
        <begin position="29"/>
        <end position="107"/>
    </location>
</feature>
<dbReference type="InterPro" id="IPR010987">
    <property type="entry name" value="Glutathione-S-Trfase_C-like"/>
</dbReference>
<dbReference type="AlphaFoldDB" id="A0A6A6J8D6"/>
<dbReference type="Gene3D" id="3.40.30.10">
    <property type="entry name" value="Glutaredoxin"/>
    <property type="match status" value="1"/>
</dbReference>
<reference evidence="4" key="1">
    <citation type="journal article" date="2020" name="Stud. Mycol.">
        <title>101 Dothideomycetes genomes: a test case for predicting lifestyles and emergence of pathogens.</title>
        <authorList>
            <person name="Haridas S."/>
            <person name="Albert R."/>
            <person name="Binder M."/>
            <person name="Bloem J."/>
            <person name="Labutti K."/>
            <person name="Salamov A."/>
            <person name="Andreopoulos B."/>
            <person name="Baker S."/>
            <person name="Barry K."/>
            <person name="Bills G."/>
            <person name="Bluhm B."/>
            <person name="Cannon C."/>
            <person name="Castanera R."/>
            <person name="Culley D."/>
            <person name="Daum C."/>
            <person name="Ezra D."/>
            <person name="Gonzalez J."/>
            <person name="Henrissat B."/>
            <person name="Kuo A."/>
            <person name="Liang C."/>
            <person name="Lipzen A."/>
            <person name="Lutzoni F."/>
            <person name="Magnuson J."/>
            <person name="Mondo S."/>
            <person name="Nolan M."/>
            <person name="Ohm R."/>
            <person name="Pangilinan J."/>
            <person name="Park H.-J."/>
            <person name="Ramirez L."/>
            <person name="Alfaro M."/>
            <person name="Sun H."/>
            <person name="Tritt A."/>
            <person name="Yoshinaga Y."/>
            <person name="Zwiers L.-H."/>
            <person name="Turgeon B."/>
            <person name="Goodwin S."/>
            <person name="Spatafora J."/>
            <person name="Crous P."/>
            <person name="Grigoriev I."/>
        </authorList>
    </citation>
    <scope>NUCLEOTIDE SEQUENCE</scope>
    <source>
        <strain evidence="4">CBS 379.55</strain>
    </source>
</reference>
<keyword evidence="1" id="KW-0560">Oxidoreductase</keyword>
<evidence type="ECO:0000313" key="4">
    <source>
        <dbReference type="EMBL" id="KAF2272423.1"/>
    </source>
</evidence>
<protein>
    <submittedName>
        <fullName evidence="4">Glutathione S-transferase</fullName>
    </submittedName>
</protein>
<dbReference type="GO" id="GO:0045174">
    <property type="term" value="F:glutathione dehydrogenase (ascorbate) activity"/>
    <property type="evidence" value="ECO:0007669"/>
    <property type="project" value="UniProtKB-ARBA"/>
</dbReference>
<proteinExistence type="predicted"/>
<dbReference type="Gene3D" id="1.20.1050.10">
    <property type="match status" value="1"/>
</dbReference>
<dbReference type="InterPro" id="IPR036282">
    <property type="entry name" value="Glutathione-S-Trfase_C_sf"/>
</dbReference>
<dbReference type="CDD" id="cd00299">
    <property type="entry name" value="GST_C_family"/>
    <property type="match status" value="1"/>
</dbReference>
<feature type="domain" description="GST C-terminal" evidence="3">
    <location>
        <begin position="114"/>
        <end position="247"/>
    </location>
</feature>
<evidence type="ECO:0000259" key="2">
    <source>
        <dbReference type="PROSITE" id="PS50404"/>
    </source>
</evidence>
<dbReference type="PROSITE" id="PS50405">
    <property type="entry name" value="GST_CTER"/>
    <property type="match status" value="1"/>
</dbReference>
<dbReference type="OrthoDB" id="4951845at2759"/>
<keyword evidence="4" id="KW-0808">Transferase</keyword>
<dbReference type="SUPFAM" id="SSF47616">
    <property type="entry name" value="GST C-terminal domain-like"/>
    <property type="match status" value="1"/>
</dbReference>
<dbReference type="EMBL" id="ML986521">
    <property type="protein sequence ID" value="KAF2272423.1"/>
    <property type="molecule type" value="Genomic_DNA"/>
</dbReference>
<dbReference type="InterPro" id="IPR036249">
    <property type="entry name" value="Thioredoxin-like_sf"/>
</dbReference>
<keyword evidence="5" id="KW-1185">Reference proteome</keyword>
<dbReference type="GeneID" id="54552405"/>
<dbReference type="SFLD" id="SFLDG00358">
    <property type="entry name" value="Main_(cytGST)"/>
    <property type="match status" value="1"/>
</dbReference>
<gene>
    <name evidence="4" type="ORF">EI97DRAFT_436919</name>
</gene>
<dbReference type="PRINTS" id="PR01625">
    <property type="entry name" value="GSTRNSFRASEO"/>
</dbReference>
<dbReference type="Pfam" id="PF13409">
    <property type="entry name" value="GST_N_2"/>
    <property type="match status" value="1"/>
</dbReference>
<name>A0A6A6J8D6_WESOR</name>
<dbReference type="InterPro" id="IPR005442">
    <property type="entry name" value="GST_omega"/>
</dbReference>
<dbReference type="InterPro" id="IPR004045">
    <property type="entry name" value="Glutathione_S-Trfase_N"/>
</dbReference>
<evidence type="ECO:0000256" key="1">
    <source>
        <dbReference type="ARBA" id="ARBA00023002"/>
    </source>
</evidence>
<evidence type="ECO:0000313" key="5">
    <source>
        <dbReference type="Proteomes" id="UP000800097"/>
    </source>
</evidence>
<evidence type="ECO:0000259" key="3">
    <source>
        <dbReference type="PROSITE" id="PS50405"/>
    </source>
</evidence>
<dbReference type="SUPFAM" id="SSF52833">
    <property type="entry name" value="Thioredoxin-like"/>
    <property type="match status" value="1"/>
</dbReference>
<dbReference type="InterPro" id="IPR050983">
    <property type="entry name" value="GST_Omega/HSP26"/>
</dbReference>
<dbReference type="GO" id="GO:0004364">
    <property type="term" value="F:glutathione transferase activity"/>
    <property type="evidence" value="ECO:0007669"/>
    <property type="project" value="InterPro"/>
</dbReference>
<dbReference type="SFLD" id="SFLDS00019">
    <property type="entry name" value="Glutathione_Transferase_(cytos"/>
    <property type="match status" value="1"/>
</dbReference>